<evidence type="ECO:0000259" key="2">
    <source>
        <dbReference type="Pfam" id="PF22600"/>
    </source>
</evidence>
<feature type="domain" description="Poly(A) RNA polymerase mitochondrial-like central palm" evidence="2">
    <location>
        <begin position="51"/>
        <end position="171"/>
    </location>
</feature>
<protein>
    <recommendedName>
        <fullName evidence="6">PAP/OAS1 substrate-binding domain superfamily</fullName>
    </recommendedName>
</protein>
<dbReference type="Gene3D" id="1.10.1410.10">
    <property type="match status" value="1"/>
</dbReference>
<name>A0AAE2D026_9LAMI</name>
<dbReference type="AlphaFoldDB" id="A0AAE2D026"/>
<dbReference type="Pfam" id="PF26180">
    <property type="entry name" value="PAP-OAS1"/>
    <property type="match status" value="1"/>
</dbReference>
<dbReference type="InterPro" id="IPR058920">
    <property type="entry name" value="PAP-OAS1-bd-rel"/>
</dbReference>
<organism evidence="4 5">
    <name type="scientific">Sesamum alatum</name>
    <dbReference type="NCBI Taxonomy" id="300844"/>
    <lineage>
        <taxon>Eukaryota</taxon>
        <taxon>Viridiplantae</taxon>
        <taxon>Streptophyta</taxon>
        <taxon>Embryophyta</taxon>
        <taxon>Tracheophyta</taxon>
        <taxon>Spermatophyta</taxon>
        <taxon>Magnoliopsida</taxon>
        <taxon>eudicotyledons</taxon>
        <taxon>Gunneridae</taxon>
        <taxon>Pentapetalae</taxon>
        <taxon>asterids</taxon>
        <taxon>lamiids</taxon>
        <taxon>Lamiales</taxon>
        <taxon>Pedaliaceae</taxon>
        <taxon>Sesamum</taxon>
    </lineage>
</organism>
<dbReference type="InterPro" id="IPR058921">
    <property type="entry name" value="PAP/OAS1-rel"/>
</dbReference>
<evidence type="ECO:0000256" key="1">
    <source>
        <dbReference type="SAM" id="MobiDB-lite"/>
    </source>
</evidence>
<feature type="compositionally biased region" description="Polar residues" evidence="1">
    <location>
        <begin position="736"/>
        <end position="760"/>
    </location>
</feature>
<accession>A0AAE2D026</accession>
<dbReference type="CDD" id="cd05402">
    <property type="entry name" value="NT_PAP_TUTase"/>
    <property type="match status" value="1"/>
</dbReference>
<dbReference type="SUPFAM" id="SSF81631">
    <property type="entry name" value="PAP/OAS1 substrate-binding domain"/>
    <property type="match status" value="1"/>
</dbReference>
<evidence type="ECO:0000259" key="3">
    <source>
        <dbReference type="Pfam" id="PF26180"/>
    </source>
</evidence>
<evidence type="ECO:0008006" key="6">
    <source>
        <dbReference type="Google" id="ProtNLM"/>
    </source>
</evidence>
<gene>
    <name evidence="4" type="ORF">Salat_0425000</name>
</gene>
<feature type="region of interest" description="Disordered" evidence="1">
    <location>
        <begin position="688"/>
        <end position="760"/>
    </location>
</feature>
<evidence type="ECO:0000313" key="5">
    <source>
        <dbReference type="Proteomes" id="UP001293254"/>
    </source>
</evidence>
<dbReference type="InterPro" id="IPR043519">
    <property type="entry name" value="NT_sf"/>
</dbReference>
<sequence length="830" mass="92360">MGELGMVNSRGSFSSEEAPPLAFGSGWKCSPPPDPASISEECLSAAEEAAEQVLNCVHPTLDSEEKRRDVIDYVQLLIKSHLNCEVVSYGSVPLKTYLPDGDIDLTILKSPKADESLAHDVLALLQGEEQNENAEFEVKDTQFIDAEVKLVKCLVRNIVIDISFNQLGGLSTLCFLEQVDRVVGRNHLFKRSIILVKTWCYYESRILGAHHGLISTYALETLILYIFHLFHSSLSGPVSVLYRFLDYYSQFDWENYCISLKGPVCKSSLPDIVVKMPESGRKDLLLSEEFLENCMEMFSVPSRGLEAQPKAFQTKHLNIIDPLKENNNLGRSVHRGNFYRIRSAFKYGARKLGQILLRPRDKVADEIRKFFANTRARHETQYRSSIRRSALGFDDEESLTSSLSSAIELFSEDDLILQSSVSDFDNYSVDLGQRPILEFKNELDGYSIREVSSETASEACYSADGIFISGHSITGDKDSLATPNSVWRNSMADYISSSNYSASPFENHCHKPHDFSSKSSTENGILNAHQIDLACASEKFGLKSWLESKGGEDLSLDFRETDSMSAGGESEAFNPLADLRGDYDSHIRSLLRGQLCHGFTISEHVVCNPASATSAIQTKKPWDIVRQSMPLRQNKFSQMNPHTISTEHMMHPGFDSALLGTGFQFETNQKARGTGTYFPHVNVLYMDRPSQMKGRNKAPGNHNRHHRYSQNNGLHPASSQSNSSENGSHEIFPARSRSQGQRRSDIQCQSPRSVGGRNHSNGYLSGLCRIEFGSIGNLAEEVISGSTHVRASTLSASLKTQGSAAMLIGERVAGQSIHLKNEDEFPPLCQ</sequence>
<evidence type="ECO:0000313" key="4">
    <source>
        <dbReference type="EMBL" id="KAK4440901.1"/>
    </source>
</evidence>
<dbReference type="EMBL" id="JACGWO010000001">
    <property type="protein sequence ID" value="KAK4440901.1"/>
    <property type="molecule type" value="Genomic_DNA"/>
</dbReference>
<dbReference type="PANTHER" id="PTHR45979:SF28">
    <property type="entry name" value="POLY(A) RNA POLYMERASE CID14-LIKE"/>
    <property type="match status" value="1"/>
</dbReference>
<dbReference type="InterPro" id="IPR054708">
    <property type="entry name" value="MTPAP-like_central"/>
</dbReference>
<dbReference type="Pfam" id="PF22600">
    <property type="entry name" value="MTPAP-like_central"/>
    <property type="match status" value="1"/>
</dbReference>
<dbReference type="Gene3D" id="3.30.460.10">
    <property type="entry name" value="Beta Polymerase, domain 2"/>
    <property type="match status" value="1"/>
</dbReference>
<dbReference type="Proteomes" id="UP001293254">
    <property type="component" value="Unassembled WGS sequence"/>
</dbReference>
<keyword evidence="5" id="KW-1185">Reference proteome</keyword>
<reference evidence="4" key="2">
    <citation type="journal article" date="2024" name="Plant">
        <title>Genomic evolution and insights into agronomic trait innovations of Sesamum species.</title>
        <authorList>
            <person name="Miao H."/>
            <person name="Wang L."/>
            <person name="Qu L."/>
            <person name="Liu H."/>
            <person name="Sun Y."/>
            <person name="Le M."/>
            <person name="Wang Q."/>
            <person name="Wei S."/>
            <person name="Zheng Y."/>
            <person name="Lin W."/>
            <person name="Duan Y."/>
            <person name="Cao H."/>
            <person name="Xiong S."/>
            <person name="Wang X."/>
            <person name="Wei L."/>
            <person name="Li C."/>
            <person name="Ma Q."/>
            <person name="Ju M."/>
            <person name="Zhao R."/>
            <person name="Li G."/>
            <person name="Mu C."/>
            <person name="Tian Q."/>
            <person name="Mei H."/>
            <person name="Zhang T."/>
            <person name="Gao T."/>
            <person name="Zhang H."/>
        </authorList>
    </citation>
    <scope>NUCLEOTIDE SEQUENCE</scope>
    <source>
        <strain evidence="4">3651</strain>
    </source>
</reference>
<dbReference type="PANTHER" id="PTHR45979">
    <property type="entry name" value="PAP/OAS1 SUBSTRATE-BINDING DOMAIN SUPERFAMILY"/>
    <property type="match status" value="1"/>
</dbReference>
<comment type="caution">
    <text evidence="4">The sequence shown here is derived from an EMBL/GenBank/DDBJ whole genome shotgun (WGS) entry which is preliminary data.</text>
</comment>
<reference evidence="4" key="1">
    <citation type="submission" date="2020-06" db="EMBL/GenBank/DDBJ databases">
        <authorList>
            <person name="Li T."/>
            <person name="Hu X."/>
            <person name="Zhang T."/>
            <person name="Song X."/>
            <person name="Zhang H."/>
            <person name="Dai N."/>
            <person name="Sheng W."/>
            <person name="Hou X."/>
            <person name="Wei L."/>
        </authorList>
    </citation>
    <scope>NUCLEOTIDE SEQUENCE</scope>
    <source>
        <strain evidence="4">3651</strain>
        <tissue evidence="4">Leaf</tissue>
    </source>
</reference>
<proteinExistence type="predicted"/>
<feature type="domain" description="PAP/OAS1 substrate-binding-related" evidence="3">
    <location>
        <begin position="183"/>
        <end position="374"/>
    </location>
</feature>
<dbReference type="SUPFAM" id="SSF81301">
    <property type="entry name" value="Nucleotidyltransferase"/>
    <property type="match status" value="1"/>
</dbReference>